<dbReference type="SUPFAM" id="SSF116734">
    <property type="entry name" value="DNA methylase specificity domain"/>
    <property type="match status" value="1"/>
</dbReference>
<keyword evidence="7" id="KW-1185">Reference proteome</keyword>
<evidence type="ECO:0000256" key="2">
    <source>
        <dbReference type="ARBA" id="ARBA00022747"/>
    </source>
</evidence>
<dbReference type="InterPro" id="IPR051212">
    <property type="entry name" value="Type-I_RE_S_subunit"/>
</dbReference>
<comment type="subunit">
    <text evidence="4">The methyltransferase is composed of M and S polypeptides.</text>
</comment>
<evidence type="ECO:0000259" key="5">
    <source>
        <dbReference type="Pfam" id="PF01420"/>
    </source>
</evidence>
<sequence length="195" mass="22416">MASIFKEYKLGEVCKICRGVSFKGIHYLESGTPVLKIGNIQDGKVIKENLFYCDEGSHKIADEQWVRYGDVVITNLAPAGKVGINLTDIEFVLGGHAFKLLPNPEILDRGYLYYFLVNFPSQVESMITLGNVSVISVSSMERFKILIPDLETQRDIVRKLDIFRELREELKMRKRQGIYYRNKIMHDLQECAFTD</sequence>
<dbReference type="PANTHER" id="PTHR43140:SF1">
    <property type="entry name" value="TYPE I RESTRICTION ENZYME ECOKI SPECIFICITY SUBUNIT"/>
    <property type="match status" value="1"/>
</dbReference>
<keyword evidence="3" id="KW-0238">DNA-binding</keyword>
<dbReference type="PANTHER" id="PTHR43140">
    <property type="entry name" value="TYPE-1 RESTRICTION ENZYME ECOKI SPECIFICITY PROTEIN"/>
    <property type="match status" value="1"/>
</dbReference>
<dbReference type="HOGENOM" id="CLU_021095_5_1_14"/>
<dbReference type="InterPro" id="IPR000055">
    <property type="entry name" value="Restrct_endonuc_typeI_TRD"/>
</dbReference>
<dbReference type="EMBL" id="CP003199">
    <property type="protein sequence ID" value="AEW45402.1"/>
    <property type="molecule type" value="Genomic_DNA"/>
</dbReference>
<organism evidence="6 7">
    <name type="scientific">Mycoplasma haemocanis (strain Illinois)</name>
    <dbReference type="NCBI Taxonomy" id="1111676"/>
    <lineage>
        <taxon>Bacteria</taxon>
        <taxon>Bacillati</taxon>
        <taxon>Mycoplasmatota</taxon>
        <taxon>Mollicutes</taxon>
        <taxon>Mycoplasmataceae</taxon>
        <taxon>Mycoplasma</taxon>
    </lineage>
</organism>
<dbReference type="STRING" id="1111676.MHC_02700"/>
<protein>
    <submittedName>
        <fullName evidence="6">Type I restriction enzyme specificity HsdS domain protein</fullName>
        <ecNumber evidence="6">3.1.21.3</ecNumber>
    </submittedName>
</protein>
<keyword evidence="6" id="KW-0378">Hydrolase</keyword>
<gene>
    <name evidence="6" type="ordered locus">MHC_02700</name>
</gene>
<evidence type="ECO:0000256" key="1">
    <source>
        <dbReference type="ARBA" id="ARBA00010923"/>
    </source>
</evidence>
<evidence type="ECO:0000313" key="6">
    <source>
        <dbReference type="EMBL" id="AEW45402.1"/>
    </source>
</evidence>
<dbReference type="KEGG" id="mhe:MHC_02700"/>
<feature type="domain" description="Type I restriction modification DNA specificity" evidence="5">
    <location>
        <begin position="5"/>
        <end position="174"/>
    </location>
</feature>
<evidence type="ECO:0000313" key="7">
    <source>
        <dbReference type="Proteomes" id="UP000009135"/>
    </source>
</evidence>
<dbReference type="InterPro" id="IPR044946">
    <property type="entry name" value="Restrct_endonuc_typeI_TRD_sf"/>
</dbReference>
<dbReference type="Proteomes" id="UP000009135">
    <property type="component" value="Chromosome"/>
</dbReference>
<name>H6N6Y0_MYCHN</name>
<reference evidence="6 7" key="1">
    <citation type="journal article" date="2012" name="J. Bacteriol.">
        <title>Complete genome sequence of Mycoplasma haemocanis strain Illinois.</title>
        <authorList>
            <person name="do Nascimento N.C."/>
            <person name="Guimaraes A.M."/>
            <person name="Santos A.P."/>
            <person name="Sanmiguel P.J."/>
            <person name="Messick J.B."/>
        </authorList>
    </citation>
    <scope>NUCLEOTIDE SEQUENCE [LARGE SCALE GENOMIC DNA]</scope>
    <source>
        <strain evidence="6 7">Illinois</strain>
    </source>
</reference>
<dbReference type="REBASE" id="45429">
    <property type="entry name" value="S4.MhaIllORF2720P"/>
</dbReference>
<dbReference type="AlphaFoldDB" id="H6N6Y0"/>
<accession>H6N6Y0</accession>
<comment type="similarity">
    <text evidence="1">Belongs to the type-I restriction system S methylase family.</text>
</comment>
<dbReference type="GO" id="GO:0009035">
    <property type="term" value="F:type I site-specific deoxyribonuclease activity"/>
    <property type="evidence" value="ECO:0007669"/>
    <property type="project" value="UniProtKB-EC"/>
</dbReference>
<dbReference type="Gene3D" id="3.90.220.20">
    <property type="entry name" value="DNA methylase specificity domains"/>
    <property type="match status" value="1"/>
</dbReference>
<evidence type="ECO:0000256" key="3">
    <source>
        <dbReference type="ARBA" id="ARBA00023125"/>
    </source>
</evidence>
<dbReference type="OrthoDB" id="396674at2"/>
<keyword evidence="2" id="KW-0680">Restriction system</keyword>
<dbReference type="EC" id="3.1.21.3" evidence="6"/>
<evidence type="ECO:0000256" key="4">
    <source>
        <dbReference type="ARBA" id="ARBA00038652"/>
    </source>
</evidence>
<dbReference type="GO" id="GO:0009307">
    <property type="term" value="P:DNA restriction-modification system"/>
    <property type="evidence" value="ECO:0007669"/>
    <property type="project" value="UniProtKB-KW"/>
</dbReference>
<proteinExistence type="inferred from homology"/>
<dbReference type="Pfam" id="PF01420">
    <property type="entry name" value="Methylase_S"/>
    <property type="match status" value="1"/>
</dbReference>
<dbReference type="GO" id="GO:0003677">
    <property type="term" value="F:DNA binding"/>
    <property type="evidence" value="ECO:0007669"/>
    <property type="project" value="UniProtKB-KW"/>
</dbReference>